<dbReference type="GO" id="GO:0043023">
    <property type="term" value="F:ribosomal large subunit binding"/>
    <property type="evidence" value="ECO:0007669"/>
    <property type="project" value="TreeGrafter"/>
</dbReference>
<dbReference type="PANTHER" id="PTHR21043">
    <property type="entry name" value="IOJAP SUPERFAMILY ORTHOLOG"/>
    <property type="match status" value="1"/>
</dbReference>
<sequence>MINQTPSPRQNTHLIDSPSVLDHQTELLVQTIAEAADEKKAADITILRTTDVSYLTDYLIIMTGFSRTQMRAISEAIEEKVAQNHEKIPLRVAGKTEASWILQDYGDVIVHILLPDEREFYNLEAFWGHAERIEFSPIHSV</sequence>
<dbReference type="OrthoDB" id="9793681at2"/>
<dbReference type="GO" id="GO:0090071">
    <property type="term" value="P:negative regulation of ribosome biogenesis"/>
    <property type="evidence" value="ECO:0007669"/>
    <property type="project" value="UniProtKB-UniRule"/>
</dbReference>
<organism evidence="3 4">
    <name type="scientific">Aphanothece hegewaldii CCALA 016</name>
    <dbReference type="NCBI Taxonomy" id="2107694"/>
    <lineage>
        <taxon>Bacteria</taxon>
        <taxon>Bacillati</taxon>
        <taxon>Cyanobacteriota</taxon>
        <taxon>Cyanophyceae</taxon>
        <taxon>Oscillatoriophycideae</taxon>
        <taxon>Chroococcales</taxon>
        <taxon>Aphanothecaceae</taxon>
        <taxon>Aphanothece</taxon>
    </lineage>
</organism>
<dbReference type="Gene3D" id="3.30.460.10">
    <property type="entry name" value="Beta Polymerase, domain 2"/>
    <property type="match status" value="1"/>
</dbReference>
<dbReference type="NCBIfam" id="TIGR00090">
    <property type="entry name" value="rsfS_iojap_ybeB"/>
    <property type="match status" value="1"/>
</dbReference>
<comment type="function">
    <text evidence="2">Functions as a ribosomal silencing factor. Interacts with ribosomal protein uL14 (rplN), blocking formation of intersubunit bridge B8. Prevents association of the 30S and 50S ribosomal subunits and the formation of functional ribosomes, thus repressing translation.</text>
</comment>
<dbReference type="GO" id="GO:0042256">
    <property type="term" value="P:cytosolic ribosome assembly"/>
    <property type="evidence" value="ECO:0007669"/>
    <property type="project" value="UniProtKB-UniRule"/>
</dbReference>
<keyword evidence="2" id="KW-0810">Translation regulation</keyword>
<reference evidence="3 4" key="1">
    <citation type="submission" date="2018-03" db="EMBL/GenBank/DDBJ databases">
        <title>The ancient ancestry and fast evolution of plastids.</title>
        <authorList>
            <person name="Moore K.R."/>
            <person name="Magnabosco C."/>
            <person name="Momper L."/>
            <person name="Gold D.A."/>
            <person name="Bosak T."/>
            <person name="Fournier G.P."/>
        </authorList>
    </citation>
    <scope>NUCLEOTIDE SEQUENCE [LARGE SCALE GENOMIC DNA]</scope>
    <source>
        <strain evidence="3 4">CCALA 016</strain>
    </source>
</reference>
<keyword evidence="4" id="KW-1185">Reference proteome</keyword>
<evidence type="ECO:0000313" key="4">
    <source>
        <dbReference type="Proteomes" id="UP000239001"/>
    </source>
</evidence>
<proteinExistence type="inferred from homology"/>
<evidence type="ECO:0000313" key="3">
    <source>
        <dbReference type="EMBL" id="PSF38195.1"/>
    </source>
</evidence>
<dbReference type="GO" id="GO:0017148">
    <property type="term" value="P:negative regulation of translation"/>
    <property type="evidence" value="ECO:0007669"/>
    <property type="project" value="UniProtKB-UniRule"/>
</dbReference>
<dbReference type="RefSeq" id="WP_106456160.1">
    <property type="nucleotide sequence ID" value="NZ_PXOH01000005.1"/>
</dbReference>
<name>A0A2T1M0S9_9CHRO</name>
<reference evidence="3 4" key="2">
    <citation type="submission" date="2018-03" db="EMBL/GenBank/DDBJ databases">
        <authorList>
            <person name="Keele B.F."/>
        </authorList>
    </citation>
    <scope>NUCLEOTIDE SEQUENCE [LARGE SCALE GENOMIC DNA]</scope>
    <source>
        <strain evidence="3 4">CCALA 016</strain>
    </source>
</reference>
<keyword evidence="2" id="KW-0963">Cytoplasm</keyword>
<comment type="similarity">
    <text evidence="1 2">Belongs to the Iojap/RsfS family.</text>
</comment>
<dbReference type="InterPro" id="IPR004394">
    <property type="entry name" value="Iojap/RsfS/C7orf30"/>
</dbReference>
<comment type="subcellular location">
    <subcellularLocation>
        <location evidence="2">Cytoplasm</location>
    </subcellularLocation>
</comment>
<gene>
    <name evidence="2 3" type="primary">rsfS</name>
    <name evidence="3" type="ORF">C7H19_06910</name>
</gene>
<dbReference type="PANTHER" id="PTHR21043:SF0">
    <property type="entry name" value="MITOCHONDRIAL ASSEMBLY OF RIBOSOMAL LARGE SUBUNIT PROTEIN 1"/>
    <property type="match status" value="1"/>
</dbReference>
<evidence type="ECO:0000256" key="2">
    <source>
        <dbReference type="HAMAP-Rule" id="MF_01477"/>
    </source>
</evidence>
<dbReference type="GO" id="GO:0005737">
    <property type="term" value="C:cytoplasm"/>
    <property type="evidence" value="ECO:0007669"/>
    <property type="project" value="UniProtKB-SubCell"/>
</dbReference>
<keyword evidence="2" id="KW-0678">Repressor</keyword>
<dbReference type="InterPro" id="IPR043519">
    <property type="entry name" value="NT_sf"/>
</dbReference>
<dbReference type="Pfam" id="PF02410">
    <property type="entry name" value="RsfS"/>
    <property type="match status" value="1"/>
</dbReference>
<dbReference type="AlphaFoldDB" id="A0A2T1M0S9"/>
<evidence type="ECO:0000256" key="1">
    <source>
        <dbReference type="ARBA" id="ARBA00010574"/>
    </source>
</evidence>
<accession>A0A2T1M0S9</accession>
<dbReference type="SUPFAM" id="SSF81301">
    <property type="entry name" value="Nucleotidyltransferase"/>
    <property type="match status" value="1"/>
</dbReference>
<comment type="caution">
    <text evidence="3">The sequence shown here is derived from an EMBL/GenBank/DDBJ whole genome shotgun (WGS) entry which is preliminary data.</text>
</comment>
<comment type="subunit">
    <text evidence="2">Interacts with ribosomal protein uL14 (rplN).</text>
</comment>
<dbReference type="EMBL" id="PXOH01000005">
    <property type="protein sequence ID" value="PSF38195.1"/>
    <property type="molecule type" value="Genomic_DNA"/>
</dbReference>
<protein>
    <recommendedName>
        <fullName evidence="2">Ribosomal silencing factor RsfS</fullName>
    </recommendedName>
</protein>
<dbReference type="HAMAP" id="MF_01477">
    <property type="entry name" value="Iojap_RsfS"/>
    <property type="match status" value="1"/>
</dbReference>
<dbReference type="Proteomes" id="UP000239001">
    <property type="component" value="Unassembled WGS sequence"/>
</dbReference>